<dbReference type="InterPro" id="IPR026757">
    <property type="entry name" value="ENTR1"/>
</dbReference>
<evidence type="ECO:0000256" key="4">
    <source>
        <dbReference type="SAM" id="Coils"/>
    </source>
</evidence>
<evidence type="ECO:0000313" key="6">
    <source>
        <dbReference type="EMBL" id="CAH1398776.1"/>
    </source>
</evidence>
<dbReference type="PANTHER" id="PTHR31259:SF3">
    <property type="entry name" value="ENDOSOME-ASSOCIATED-TRAFFICKING REGULATOR 1"/>
    <property type="match status" value="1"/>
</dbReference>
<dbReference type="SUPFAM" id="SSF57997">
    <property type="entry name" value="Tropomyosin"/>
    <property type="match status" value="1"/>
</dbReference>
<feature type="region of interest" description="Disordered" evidence="5">
    <location>
        <begin position="1"/>
        <end position="35"/>
    </location>
</feature>
<feature type="compositionally biased region" description="Pro residues" evidence="5">
    <location>
        <begin position="97"/>
        <end position="107"/>
    </location>
</feature>
<dbReference type="GO" id="GO:0036064">
    <property type="term" value="C:ciliary basal body"/>
    <property type="evidence" value="ECO:0007669"/>
    <property type="project" value="TreeGrafter"/>
</dbReference>
<name>A0A9P0HB62_NEZVI</name>
<keyword evidence="7" id="KW-1185">Reference proteome</keyword>
<dbReference type="GO" id="GO:0032465">
    <property type="term" value="P:regulation of cytokinesis"/>
    <property type="evidence" value="ECO:0007669"/>
    <property type="project" value="TreeGrafter"/>
</dbReference>
<evidence type="ECO:0000256" key="3">
    <source>
        <dbReference type="ARBA" id="ARBA00023054"/>
    </source>
</evidence>
<dbReference type="EMBL" id="OV725080">
    <property type="protein sequence ID" value="CAH1398776.1"/>
    <property type="molecule type" value="Genomic_DNA"/>
</dbReference>
<proteinExistence type="inferred from homology"/>
<dbReference type="GO" id="GO:1903566">
    <property type="term" value="P:positive regulation of protein localization to cilium"/>
    <property type="evidence" value="ECO:0007669"/>
    <property type="project" value="TreeGrafter"/>
</dbReference>
<dbReference type="GO" id="GO:0030496">
    <property type="term" value="C:midbody"/>
    <property type="evidence" value="ECO:0007669"/>
    <property type="project" value="TreeGrafter"/>
</dbReference>
<feature type="region of interest" description="Disordered" evidence="5">
    <location>
        <begin position="86"/>
        <end position="113"/>
    </location>
</feature>
<dbReference type="AlphaFoldDB" id="A0A9P0HB62"/>
<feature type="region of interest" description="Disordered" evidence="5">
    <location>
        <begin position="366"/>
        <end position="389"/>
    </location>
</feature>
<gene>
    <name evidence="6" type="ORF">NEZAVI_LOCUS8366</name>
</gene>
<sequence length="389" mass="42474">MAEEDGANGRDLNYFSNKTKGKGSESNDSGEENEEAAIALDIGLGNNNQPKSRNLPVEGAYNAACSGSDTIRREENPFSLKHFLSRESHGGARPKVYPTPTPPPSPSPRLMSGSEVTSGLPDFVQDHLVIEQCYLGQGLAQQHLSVDLDSISQFAGFPGHNYSPGQDLPFDLTSRPDLGQQPEVGTSKSLPDFLSDGPIRNERGQPSPPPSISPEGRISLLQIENERLKRALDVLRRQLSDQIVRSETLENELGLLKERDRSGLESLIEQLEDNLRRTRKRADDAENRASKLKVENNALRCELETFRSARGGRGESAASSSAQQTDNERLASQLRNAANNAELSLRHLLIGVDNLRILAASIETQPQQPIGLRVSSSEDSQDDEPGPAL</sequence>
<dbReference type="OrthoDB" id="6499155at2759"/>
<dbReference type="GO" id="GO:0055037">
    <property type="term" value="C:recycling endosome"/>
    <property type="evidence" value="ECO:0007669"/>
    <property type="project" value="TreeGrafter"/>
</dbReference>
<evidence type="ECO:0000256" key="5">
    <source>
        <dbReference type="SAM" id="MobiDB-lite"/>
    </source>
</evidence>
<comment type="similarity">
    <text evidence="1">Belongs to the ENTR1 family.</text>
</comment>
<reference evidence="6" key="1">
    <citation type="submission" date="2022-01" db="EMBL/GenBank/DDBJ databases">
        <authorList>
            <person name="King R."/>
        </authorList>
    </citation>
    <scope>NUCLEOTIDE SEQUENCE</scope>
</reference>
<feature type="compositionally biased region" description="Acidic residues" evidence="5">
    <location>
        <begin position="379"/>
        <end position="389"/>
    </location>
</feature>
<evidence type="ECO:0000256" key="1">
    <source>
        <dbReference type="ARBA" id="ARBA00007791"/>
    </source>
</evidence>
<keyword evidence="3 4" id="KW-0175">Coiled coil</keyword>
<dbReference type="PANTHER" id="PTHR31259">
    <property type="entry name" value="ENDOSOME-ASSOCIATED TRAFFICKING REGULATOR 1"/>
    <property type="match status" value="1"/>
</dbReference>
<evidence type="ECO:0000256" key="2">
    <source>
        <dbReference type="ARBA" id="ARBA00016007"/>
    </source>
</evidence>
<accession>A0A9P0HB62</accession>
<protein>
    <recommendedName>
        <fullName evidence="2">Endosome-associated-trafficking regulator 1</fullName>
    </recommendedName>
</protein>
<feature type="coiled-coil region" evidence="4">
    <location>
        <begin position="218"/>
        <end position="302"/>
    </location>
</feature>
<evidence type="ECO:0000313" key="7">
    <source>
        <dbReference type="Proteomes" id="UP001152798"/>
    </source>
</evidence>
<dbReference type="Proteomes" id="UP001152798">
    <property type="component" value="Chromosome 4"/>
</dbReference>
<feature type="region of interest" description="Disordered" evidence="5">
    <location>
        <begin position="160"/>
        <end position="215"/>
    </location>
</feature>
<dbReference type="GO" id="GO:0005813">
    <property type="term" value="C:centrosome"/>
    <property type="evidence" value="ECO:0007669"/>
    <property type="project" value="TreeGrafter"/>
</dbReference>
<dbReference type="GO" id="GO:0045724">
    <property type="term" value="P:positive regulation of cilium assembly"/>
    <property type="evidence" value="ECO:0007669"/>
    <property type="project" value="TreeGrafter"/>
</dbReference>
<dbReference type="GO" id="GO:0005769">
    <property type="term" value="C:early endosome"/>
    <property type="evidence" value="ECO:0007669"/>
    <property type="project" value="TreeGrafter"/>
</dbReference>
<organism evidence="6 7">
    <name type="scientific">Nezara viridula</name>
    <name type="common">Southern green stink bug</name>
    <name type="synonym">Cimex viridulus</name>
    <dbReference type="NCBI Taxonomy" id="85310"/>
    <lineage>
        <taxon>Eukaryota</taxon>
        <taxon>Metazoa</taxon>
        <taxon>Ecdysozoa</taxon>
        <taxon>Arthropoda</taxon>
        <taxon>Hexapoda</taxon>
        <taxon>Insecta</taxon>
        <taxon>Pterygota</taxon>
        <taxon>Neoptera</taxon>
        <taxon>Paraneoptera</taxon>
        <taxon>Hemiptera</taxon>
        <taxon>Heteroptera</taxon>
        <taxon>Panheteroptera</taxon>
        <taxon>Pentatomomorpha</taxon>
        <taxon>Pentatomoidea</taxon>
        <taxon>Pentatomidae</taxon>
        <taxon>Pentatominae</taxon>
        <taxon>Nezara</taxon>
    </lineage>
</organism>
<feature type="compositionally biased region" description="Polar residues" evidence="5">
    <location>
        <begin position="366"/>
        <end position="378"/>
    </location>
</feature>